<evidence type="ECO:0000313" key="3">
    <source>
        <dbReference type="EMBL" id="SDS28876.1"/>
    </source>
</evidence>
<dbReference type="InterPro" id="IPR039424">
    <property type="entry name" value="SBP_5"/>
</dbReference>
<dbReference type="InterPro" id="IPR006311">
    <property type="entry name" value="TAT_signal"/>
</dbReference>
<dbReference type="PROSITE" id="PS51318">
    <property type="entry name" value="TAT"/>
    <property type="match status" value="1"/>
</dbReference>
<dbReference type="EMBL" id="LT629732">
    <property type="protein sequence ID" value="SDS28876.1"/>
    <property type="molecule type" value="Genomic_DNA"/>
</dbReference>
<evidence type="ECO:0000313" key="4">
    <source>
        <dbReference type="Proteomes" id="UP000198983"/>
    </source>
</evidence>
<dbReference type="GO" id="GO:1904680">
    <property type="term" value="F:peptide transmembrane transporter activity"/>
    <property type="evidence" value="ECO:0007669"/>
    <property type="project" value="TreeGrafter"/>
</dbReference>
<dbReference type="PANTHER" id="PTHR30290">
    <property type="entry name" value="PERIPLASMIC BINDING COMPONENT OF ABC TRANSPORTER"/>
    <property type="match status" value="1"/>
</dbReference>
<keyword evidence="4" id="KW-1185">Reference proteome</keyword>
<dbReference type="GO" id="GO:0015833">
    <property type="term" value="P:peptide transport"/>
    <property type="evidence" value="ECO:0007669"/>
    <property type="project" value="TreeGrafter"/>
</dbReference>
<accession>A0A1H1QZT6</accession>
<dbReference type="PANTHER" id="PTHR30290:SF62">
    <property type="entry name" value="OLIGOPEPTIDE ABC TRANSPORTER, PERIPLASMIC OLIGOPEPTIDE-BINDING PROTEIN"/>
    <property type="match status" value="1"/>
</dbReference>
<dbReference type="STRING" id="117157.SAMN04489717_2211"/>
<evidence type="ECO:0000256" key="1">
    <source>
        <dbReference type="SAM" id="MobiDB-lite"/>
    </source>
</evidence>
<feature type="region of interest" description="Disordered" evidence="1">
    <location>
        <begin position="35"/>
        <end position="54"/>
    </location>
</feature>
<gene>
    <name evidence="3" type="ORF">SAMN04489717_2211</name>
</gene>
<dbReference type="Gene3D" id="3.40.190.10">
    <property type="entry name" value="Periplasmic binding protein-like II"/>
    <property type="match status" value="1"/>
</dbReference>
<dbReference type="CDD" id="cd08500">
    <property type="entry name" value="PBP2_NikA_DppA_OppA_like_4"/>
    <property type="match status" value="1"/>
</dbReference>
<name>A0A1H1QZT6_9ACTN</name>
<evidence type="ECO:0000259" key="2">
    <source>
        <dbReference type="Pfam" id="PF00496"/>
    </source>
</evidence>
<dbReference type="SUPFAM" id="SSF53850">
    <property type="entry name" value="Periplasmic binding protein-like II"/>
    <property type="match status" value="1"/>
</dbReference>
<protein>
    <submittedName>
        <fullName evidence="3">Peptide/nickel transport system substrate-binding protein</fullName>
    </submittedName>
</protein>
<feature type="domain" description="Solute-binding protein family 5" evidence="2">
    <location>
        <begin position="126"/>
        <end position="549"/>
    </location>
</feature>
<proteinExistence type="predicted"/>
<dbReference type="Gene3D" id="3.10.105.10">
    <property type="entry name" value="Dipeptide-binding Protein, Domain 3"/>
    <property type="match status" value="1"/>
</dbReference>
<dbReference type="InterPro" id="IPR000914">
    <property type="entry name" value="SBP_5_dom"/>
</dbReference>
<dbReference type="AlphaFoldDB" id="A0A1H1QZT6"/>
<sequence length="661" mass="74710">MSALPSETPRPSRRFVLQAAGAGLLVTASAAACDLSTSPRSRHEQHGGGSGDTREAPALAEQVKAGKLPPLSRRLPDKPLVVTPVEKVGTYGGTWRTGFLGPANSYWIYYTAGYEGLVRWDSKWNQVVPNVAESVEASPDGKEFTFTLRKGVRWSDGKPFTAADIMFSWEDCMLNKDLFPIPVSFMVSADGKPAQLTKVDDHTFRVSFDTPNGLFLQRMASQSYGTVFGDTASYPRHYLGKSHPKYNPSAKQDARKQHFSKWTELFLSKADYTTNLDLPTLNAWHLTSPVGRGNQASVGRNPYYWKVDTDGKQLPYIDRIVYDTAGDPNTMLLKVMNGEYQFHYPVVNTLQNKPVIARYRDRGRYKIFPMTFTRMNWMVIALNLTHRDAATRRTFQNRDFRIALSHAINRTQLIEAVFQRTGKPWQAAPRQEQAEFYDEEMATQYTEYDLDKANKLLDAAGYERDKNGARLGADGKPIFITFDVNNGDTQAVDALGFVRDDWKNLGIHIEINSIDRSLFYTRKEANKHDASVWGGDGGLKDAMLDPRWYFPANAESNYAVPWATWFTSRGQSGEKPPAAPLRQMQLYWKLLEEPGADRRTDIFREILKIAKQQFYVIGTVLPLSVYGVKTDNFKNAPDPMILAYLHPDPGPDRPEQFFLNS</sequence>
<dbReference type="Proteomes" id="UP000198983">
    <property type="component" value="Chromosome I"/>
</dbReference>
<reference evidence="3 4" key="1">
    <citation type="submission" date="2016-10" db="EMBL/GenBank/DDBJ databases">
        <authorList>
            <person name="de Groot N.N."/>
        </authorList>
    </citation>
    <scope>NUCLEOTIDE SEQUENCE [LARGE SCALE GENOMIC DNA]</scope>
    <source>
        <strain evidence="3 4">DSM 22024</strain>
    </source>
</reference>
<dbReference type="Pfam" id="PF00496">
    <property type="entry name" value="SBP_bac_5"/>
    <property type="match status" value="1"/>
</dbReference>
<organism evidence="3 4">
    <name type="scientific">Actinopolymorpha singaporensis</name>
    <dbReference type="NCBI Taxonomy" id="117157"/>
    <lineage>
        <taxon>Bacteria</taxon>
        <taxon>Bacillati</taxon>
        <taxon>Actinomycetota</taxon>
        <taxon>Actinomycetes</taxon>
        <taxon>Propionibacteriales</taxon>
        <taxon>Actinopolymorphaceae</taxon>
        <taxon>Actinopolymorpha</taxon>
    </lineage>
</organism>